<evidence type="ECO:0000313" key="1">
    <source>
        <dbReference type="EMBL" id="KOG14517.1"/>
    </source>
</evidence>
<proteinExistence type="predicted"/>
<sequence>MAKTPDDLSTEIADLKKALFEEAKQEVKYKIENTDDKTKEDKPFVETTSAVASALKKHLIDVTPKIATENFLLPVIAQIKEIHTEVTKNKNVELLEATPFLGGIAAAWEKWYESKEPGADVKWQHWLAAALAGLALVTLLPGIRGAIVNGFRYVSTKRRGDTPALRDQKLIWTKNADGGWGRETLGAVKAREARKWNGGTSLADIVQDGTNAARAEALTQKLGPLNGELLKFNNRAPDFLRHFGRMPTPGKAQKAVEALQKIADAIGRINLTAFSTVANSIGRIVDHTGKANPLHVTQVAEGIGKLVLAAKDFKPEMIPKAGPVRDSASALETLTGKIQPLQNALRELRSETGRLNSTLDGN</sequence>
<comment type="caution">
    <text evidence="1">The sequence shown here is derived from an EMBL/GenBank/DDBJ whole genome shotgun (WGS) entry which is preliminary data.</text>
</comment>
<accession>A0A0L8JLK5</accession>
<dbReference type="OrthoDB" id="4337804at2"/>
<dbReference type="Proteomes" id="UP000037023">
    <property type="component" value="Unassembled WGS sequence"/>
</dbReference>
<name>A0A0L8JLK5_STRVR</name>
<dbReference type="AlphaFoldDB" id="A0A0L8JLK5"/>
<dbReference type="RefSeq" id="WP_033201994.1">
    <property type="nucleotide sequence ID" value="NZ_LGUP01000370.1"/>
</dbReference>
<dbReference type="EMBL" id="LGUP01000370">
    <property type="protein sequence ID" value="KOG14517.1"/>
    <property type="molecule type" value="Genomic_DNA"/>
</dbReference>
<dbReference type="PATRIC" id="fig|1938.6.peg.6212"/>
<evidence type="ECO:0000313" key="2">
    <source>
        <dbReference type="Proteomes" id="UP000037023"/>
    </source>
</evidence>
<gene>
    <name evidence="1" type="ORF">ADK34_29015</name>
</gene>
<protein>
    <submittedName>
        <fullName evidence="1">Uncharacterized protein</fullName>
    </submittedName>
</protein>
<reference evidence="1 2" key="1">
    <citation type="submission" date="2015-06" db="EMBL/GenBank/DDBJ databases">
        <authorList>
            <person name="Hoefler B.C."/>
            <person name="Straight P.D."/>
        </authorList>
    </citation>
    <scope>NUCLEOTIDE SEQUENCE [LARGE SCALE GENOMIC DNA]</scope>
    <source>
        <strain evidence="1 2">NRRL 3427</strain>
    </source>
</reference>
<organism evidence="1 2">
    <name type="scientific">Streptomyces viridochromogenes</name>
    <dbReference type="NCBI Taxonomy" id="1938"/>
    <lineage>
        <taxon>Bacteria</taxon>
        <taxon>Bacillati</taxon>
        <taxon>Actinomycetota</taxon>
        <taxon>Actinomycetes</taxon>
        <taxon>Kitasatosporales</taxon>
        <taxon>Streptomycetaceae</taxon>
        <taxon>Streptomyces</taxon>
    </lineage>
</organism>